<dbReference type="NCBIfam" id="NF002138">
    <property type="entry name" value="PRK00977.1-2"/>
    <property type="match status" value="1"/>
</dbReference>
<evidence type="ECO:0000256" key="5">
    <source>
        <dbReference type="ARBA" id="ARBA00022839"/>
    </source>
</evidence>
<evidence type="ECO:0000256" key="1">
    <source>
        <dbReference type="ARBA" id="ARBA00009998"/>
    </source>
</evidence>
<evidence type="ECO:0000256" key="6">
    <source>
        <dbReference type="NCBIfam" id="TIGR01280"/>
    </source>
</evidence>
<dbReference type="NCBIfam" id="TIGR01280">
    <property type="entry name" value="xseB"/>
    <property type="match status" value="1"/>
</dbReference>
<protein>
    <recommendedName>
        <fullName evidence="6">Exodeoxyribonuclease VII small subunit</fullName>
        <ecNumber evidence="6">3.1.11.6</ecNumber>
    </recommendedName>
</protein>
<reference evidence="7" key="1">
    <citation type="submission" date="2020-04" db="EMBL/GenBank/DDBJ databases">
        <authorList>
            <person name="Chakraborty B."/>
            <person name="Walker A.R."/>
            <person name="Burne R.A."/>
        </authorList>
    </citation>
    <scope>NUCLEOTIDE SEQUENCE [LARGE SCALE GENOMIC DNA]</scope>
    <source>
        <strain evidence="7">BCA8</strain>
    </source>
</reference>
<dbReference type="InterPro" id="IPR037004">
    <property type="entry name" value="Exonuc_VII_ssu_sf"/>
</dbReference>
<dbReference type="GO" id="GO:0008855">
    <property type="term" value="F:exodeoxyribonuclease VII activity"/>
    <property type="evidence" value="ECO:0007669"/>
    <property type="project" value="UniProtKB-UniRule"/>
</dbReference>
<dbReference type="PANTHER" id="PTHR34137">
    <property type="entry name" value="EXODEOXYRIBONUCLEASE 7 SMALL SUBUNIT"/>
    <property type="match status" value="1"/>
</dbReference>
<dbReference type="GO" id="GO:0005829">
    <property type="term" value="C:cytosol"/>
    <property type="evidence" value="ECO:0007669"/>
    <property type="project" value="TreeGrafter"/>
</dbReference>
<evidence type="ECO:0000256" key="4">
    <source>
        <dbReference type="ARBA" id="ARBA00022801"/>
    </source>
</evidence>
<dbReference type="Gene3D" id="1.10.287.1040">
    <property type="entry name" value="Exonuclease VII, small subunit"/>
    <property type="match status" value="1"/>
</dbReference>
<dbReference type="GO" id="GO:0006308">
    <property type="term" value="P:DNA catabolic process"/>
    <property type="evidence" value="ECO:0007669"/>
    <property type="project" value="UniProtKB-UniRule"/>
</dbReference>
<keyword evidence="2" id="KW-0963">Cytoplasm</keyword>
<comment type="similarity">
    <text evidence="1">Belongs to the XseB family.</text>
</comment>
<dbReference type="EC" id="3.1.11.6" evidence="6"/>
<sequence length="57" mass="6326">MEVIVQKLENGDVALEEAIAEFQKGMKLSKELQASLDKAEKTLVKVMQADGTETEME</sequence>
<keyword evidence="4 7" id="KW-0378">Hydrolase</keyword>
<accession>A0A7Y0YRW7</accession>
<keyword evidence="3" id="KW-0540">Nuclease</keyword>
<gene>
    <name evidence="7" type="ORF">HGP05_03600</name>
</gene>
<organism evidence="7">
    <name type="scientific">Streptococcus sanguinis</name>
    <dbReference type="NCBI Taxonomy" id="1305"/>
    <lineage>
        <taxon>Bacteria</taxon>
        <taxon>Bacillati</taxon>
        <taxon>Bacillota</taxon>
        <taxon>Bacilli</taxon>
        <taxon>Lactobacillales</taxon>
        <taxon>Streptococcaceae</taxon>
        <taxon>Streptococcus</taxon>
    </lineage>
</organism>
<proteinExistence type="inferred from homology"/>
<dbReference type="GO" id="GO:0009318">
    <property type="term" value="C:exodeoxyribonuclease VII complex"/>
    <property type="evidence" value="ECO:0007669"/>
    <property type="project" value="UniProtKB-UniRule"/>
</dbReference>
<dbReference type="InterPro" id="IPR003761">
    <property type="entry name" value="Exonuc_VII_S"/>
</dbReference>
<dbReference type="SUPFAM" id="SSF116842">
    <property type="entry name" value="XseB-like"/>
    <property type="match status" value="1"/>
</dbReference>
<comment type="caution">
    <text evidence="7">The sequence shown here is derived from an EMBL/GenBank/DDBJ whole genome shotgun (WGS) entry which is preliminary data.</text>
</comment>
<evidence type="ECO:0000256" key="2">
    <source>
        <dbReference type="ARBA" id="ARBA00022490"/>
    </source>
</evidence>
<evidence type="ECO:0000256" key="3">
    <source>
        <dbReference type="ARBA" id="ARBA00022722"/>
    </source>
</evidence>
<dbReference type="PANTHER" id="PTHR34137:SF1">
    <property type="entry name" value="EXODEOXYRIBONUCLEASE 7 SMALL SUBUNIT"/>
    <property type="match status" value="1"/>
</dbReference>
<dbReference type="Pfam" id="PF02609">
    <property type="entry name" value="Exonuc_VII_S"/>
    <property type="match status" value="1"/>
</dbReference>
<dbReference type="EMBL" id="JABBCN010000001">
    <property type="protein sequence ID" value="NMX24670.1"/>
    <property type="molecule type" value="Genomic_DNA"/>
</dbReference>
<evidence type="ECO:0000313" key="7">
    <source>
        <dbReference type="EMBL" id="NMX24670.1"/>
    </source>
</evidence>
<dbReference type="AlphaFoldDB" id="A0A7Y0YRW7"/>
<name>A0A7Y0YRW7_STRSA</name>
<keyword evidence="5" id="KW-0269">Exonuclease</keyword>